<sequence>QAYITNRCGFRQCKSGKNRLFYSADLEQVVRVSVHCKLVTRATQFVVYRHRRASVKGSLYSVSDQMRGIETSGLNGADCWSDQILSIRRRFLK</sequence>
<evidence type="ECO:0000313" key="1">
    <source>
        <dbReference type="EMBL" id="HCO27227.1"/>
    </source>
</evidence>
<feature type="non-terminal residue" evidence="1">
    <location>
        <position position="1"/>
    </location>
</feature>
<dbReference type="Proteomes" id="UP000263642">
    <property type="component" value="Unassembled WGS sequence"/>
</dbReference>
<comment type="caution">
    <text evidence="1">The sequence shown here is derived from an EMBL/GenBank/DDBJ whole genome shotgun (WGS) entry which is preliminary data.</text>
</comment>
<accession>A0A3D3RGQ9</accession>
<reference evidence="1 2" key="1">
    <citation type="journal article" date="2018" name="Nat. Biotechnol.">
        <title>A standardized bacterial taxonomy based on genome phylogeny substantially revises the tree of life.</title>
        <authorList>
            <person name="Parks D.H."/>
            <person name="Chuvochina M."/>
            <person name="Waite D.W."/>
            <person name="Rinke C."/>
            <person name="Skarshewski A."/>
            <person name="Chaumeil P.A."/>
            <person name="Hugenholtz P."/>
        </authorList>
    </citation>
    <scope>NUCLEOTIDE SEQUENCE [LARGE SCALE GENOMIC DNA]</scope>
    <source>
        <strain evidence="1">UBA9375</strain>
    </source>
</reference>
<proteinExistence type="predicted"/>
<organism evidence="1 2">
    <name type="scientific">Gimesia maris</name>
    <dbReference type="NCBI Taxonomy" id="122"/>
    <lineage>
        <taxon>Bacteria</taxon>
        <taxon>Pseudomonadati</taxon>
        <taxon>Planctomycetota</taxon>
        <taxon>Planctomycetia</taxon>
        <taxon>Planctomycetales</taxon>
        <taxon>Planctomycetaceae</taxon>
        <taxon>Gimesia</taxon>
    </lineage>
</organism>
<name>A0A3D3RGQ9_9PLAN</name>
<gene>
    <name evidence="1" type="ORF">DIT97_31050</name>
</gene>
<dbReference type="EMBL" id="DQAY01000192">
    <property type="protein sequence ID" value="HCO27227.1"/>
    <property type="molecule type" value="Genomic_DNA"/>
</dbReference>
<protein>
    <submittedName>
        <fullName evidence="1">Uncharacterized protein</fullName>
    </submittedName>
</protein>
<evidence type="ECO:0000313" key="2">
    <source>
        <dbReference type="Proteomes" id="UP000263642"/>
    </source>
</evidence>
<dbReference type="AlphaFoldDB" id="A0A3D3RGQ9"/>